<gene>
    <name evidence="2" type="ORF">SNEC2469_LOCUS33031</name>
</gene>
<organism evidence="2 3">
    <name type="scientific">Symbiodinium necroappetens</name>
    <dbReference type="NCBI Taxonomy" id="1628268"/>
    <lineage>
        <taxon>Eukaryota</taxon>
        <taxon>Sar</taxon>
        <taxon>Alveolata</taxon>
        <taxon>Dinophyceae</taxon>
        <taxon>Suessiales</taxon>
        <taxon>Symbiodiniaceae</taxon>
        <taxon>Symbiodinium</taxon>
    </lineage>
</organism>
<comment type="caution">
    <text evidence="2">The sequence shown here is derived from an EMBL/GenBank/DDBJ whole genome shotgun (WGS) entry which is preliminary data.</text>
</comment>
<feature type="compositionally biased region" description="Low complexity" evidence="1">
    <location>
        <begin position="212"/>
        <end position="226"/>
    </location>
</feature>
<keyword evidence="3" id="KW-1185">Reference proteome</keyword>
<evidence type="ECO:0000256" key="1">
    <source>
        <dbReference type="SAM" id="MobiDB-lite"/>
    </source>
</evidence>
<dbReference type="OrthoDB" id="428092at2759"/>
<evidence type="ECO:0000313" key="3">
    <source>
        <dbReference type="Proteomes" id="UP000601435"/>
    </source>
</evidence>
<proteinExistence type="predicted"/>
<dbReference type="EMBL" id="CAJNJA010085597">
    <property type="protein sequence ID" value="CAE7938130.1"/>
    <property type="molecule type" value="Genomic_DNA"/>
</dbReference>
<dbReference type="AlphaFoldDB" id="A0A813C793"/>
<evidence type="ECO:0000313" key="2">
    <source>
        <dbReference type="EMBL" id="CAE7938130.1"/>
    </source>
</evidence>
<protein>
    <submittedName>
        <fullName evidence="2">Uncharacterized protein</fullName>
    </submittedName>
</protein>
<accession>A0A813C793</accession>
<dbReference type="Proteomes" id="UP000601435">
    <property type="component" value="Unassembled WGS sequence"/>
</dbReference>
<feature type="region of interest" description="Disordered" evidence="1">
    <location>
        <begin position="211"/>
        <end position="232"/>
    </location>
</feature>
<reference evidence="2" key="1">
    <citation type="submission" date="2021-02" db="EMBL/GenBank/DDBJ databases">
        <authorList>
            <person name="Dougan E. K."/>
            <person name="Rhodes N."/>
            <person name="Thang M."/>
            <person name="Chan C."/>
        </authorList>
    </citation>
    <scope>NUCLEOTIDE SEQUENCE</scope>
</reference>
<name>A0A813C793_9DINO</name>
<sequence length="534" mass="59352">MTPEMPALAKILMDQDITVVNTFVQVSEKRGPRERRLLRSQTAPATAAAAEEVEEQFEGEGCEGYESDLVAQEKSEKSVIEDCFGSASPKPRFWHSATPDRWEWDAMLQDLQEEGMSGPNHDGFIRQSSEKSVIEDCQEPEPSETMRMKLQSLRTQNVFDTPDVWELQAICESFGESPAEPALPLMDQDITVVNTFVQGLEKQRLRERRLLRSQTSPATAAAAEASSKPRFWHSATPDRWEWDAMLQDLQEEGMSGPNHDGFIRQSSEKSVIEDCQEPEPSETMRMKLQSLRTQNVFDTPDVWELQAICESFGESPPEPALPSATSVASLVRSSTPDPWEWDAMLQDDKLCVPQPCMAPASLMPSVGAPLGPQSEYPRLLGSPETRRPSMRPGMLETSESEGQTLVKWCVDASKFSSNSGRLVSPDFQLHFPQQEPLTFRLMVIGGKNAGFKKAKGRGSLELKCFSAVPPGLQSITACVAIGAGESQRISPKPIKHNFVEKTCCQLRNGEEASWDFKKLTGDATICEIAVEIHL</sequence>